<evidence type="ECO:0000256" key="1">
    <source>
        <dbReference type="SAM" id="MobiDB-lite"/>
    </source>
</evidence>
<feature type="compositionally biased region" description="Acidic residues" evidence="1">
    <location>
        <begin position="721"/>
        <end position="735"/>
    </location>
</feature>
<feature type="region of interest" description="Disordered" evidence="1">
    <location>
        <begin position="251"/>
        <end position="277"/>
    </location>
</feature>
<evidence type="ECO:0000313" key="2">
    <source>
        <dbReference type="EMBL" id="PMD54271.1"/>
    </source>
</evidence>
<dbReference type="Proteomes" id="UP000235371">
    <property type="component" value="Unassembled WGS sequence"/>
</dbReference>
<feature type="compositionally biased region" description="Acidic residues" evidence="1">
    <location>
        <begin position="558"/>
        <end position="576"/>
    </location>
</feature>
<feature type="region of interest" description="Disordered" evidence="1">
    <location>
        <begin position="1"/>
        <end position="123"/>
    </location>
</feature>
<feature type="compositionally biased region" description="Low complexity" evidence="1">
    <location>
        <begin position="709"/>
        <end position="718"/>
    </location>
</feature>
<proteinExistence type="predicted"/>
<dbReference type="InParanoid" id="A0A2J6SU25"/>
<dbReference type="OrthoDB" id="275715at2759"/>
<accession>A0A2J6SU25</accession>
<feature type="compositionally biased region" description="Basic and acidic residues" evidence="1">
    <location>
        <begin position="45"/>
        <end position="55"/>
    </location>
</feature>
<feature type="compositionally biased region" description="Polar residues" evidence="1">
    <location>
        <begin position="252"/>
        <end position="268"/>
    </location>
</feature>
<dbReference type="AlphaFoldDB" id="A0A2J6SU25"/>
<reference evidence="2 3" key="1">
    <citation type="submission" date="2016-04" db="EMBL/GenBank/DDBJ databases">
        <title>A degradative enzymes factory behind the ericoid mycorrhizal symbiosis.</title>
        <authorList>
            <consortium name="DOE Joint Genome Institute"/>
            <person name="Martino E."/>
            <person name="Morin E."/>
            <person name="Grelet G."/>
            <person name="Kuo A."/>
            <person name="Kohler A."/>
            <person name="Daghino S."/>
            <person name="Barry K."/>
            <person name="Choi C."/>
            <person name="Cichocki N."/>
            <person name="Clum A."/>
            <person name="Copeland A."/>
            <person name="Hainaut M."/>
            <person name="Haridas S."/>
            <person name="Labutti K."/>
            <person name="Lindquist E."/>
            <person name="Lipzen A."/>
            <person name="Khouja H.-R."/>
            <person name="Murat C."/>
            <person name="Ohm R."/>
            <person name="Olson A."/>
            <person name="Spatafora J."/>
            <person name="Veneault-Fourrey C."/>
            <person name="Henrissat B."/>
            <person name="Grigoriev I."/>
            <person name="Martin F."/>
            <person name="Perotto S."/>
        </authorList>
    </citation>
    <scope>NUCLEOTIDE SEQUENCE [LARGE SCALE GENOMIC DNA]</scope>
    <source>
        <strain evidence="2 3">E</strain>
    </source>
</reference>
<gene>
    <name evidence="2" type="ORF">K444DRAFT_635019</name>
</gene>
<protein>
    <submittedName>
        <fullName evidence="2">Uncharacterized protein</fullName>
    </submittedName>
</protein>
<feature type="compositionally biased region" description="Basic and acidic residues" evidence="1">
    <location>
        <begin position="82"/>
        <end position="95"/>
    </location>
</feature>
<dbReference type="GeneID" id="36591900"/>
<feature type="region of interest" description="Disordered" evidence="1">
    <location>
        <begin position="350"/>
        <end position="380"/>
    </location>
</feature>
<dbReference type="RefSeq" id="XP_024731175.1">
    <property type="nucleotide sequence ID" value="XM_024883823.1"/>
</dbReference>
<feature type="compositionally biased region" description="Basic and acidic residues" evidence="1">
    <location>
        <begin position="366"/>
        <end position="380"/>
    </location>
</feature>
<dbReference type="EMBL" id="KZ613866">
    <property type="protein sequence ID" value="PMD54271.1"/>
    <property type="molecule type" value="Genomic_DNA"/>
</dbReference>
<feature type="region of interest" description="Disordered" evidence="1">
    <location>
        <begin position="694"/>
        <end position="867"/>
    </location>
</feature>
<keyword evidence="3" id="KW-1185">Reference proteome</keyword>
<dbReference type="STRING" id="1095630.A0A2J6SU25"/>
<organism evidence="2 3">
    <name type="scientific">Hyaloscypha bicolor E</name>
    <dbReference type="NCBI Taxonomy" id="1095630"/>
    <lineage>
        <taxon>Eukaryota</taxon>
        <taxon>Fungi</taxon>
        <taxon>Dikarya</taxon>
        <taxon>Ascomycota</taxon>
        <taxon>Pezizomycotina</taxon>
        <taxon>Leotiomycetes</taxon>
        <taxon>Helotiales</taxon>
        <taxon>Hyaloscyphaceae</taxon>
        <taxon>Hyaloscypha</taxon>
        <taxon>Hyaloscypha bicolor</taxon>
    </lineage>
</organism>
<sequence>MDSTTASGRKVRASRRLLSYKGPSSSSDGPIKSPQPSPSRVAKRKREDSLPKFKAENPQTQDPSNSGDAPFAPYHPHTGSHLRKDPSRESEDRIGSDIPIVAHRDGQKHKFRELSDRSSCSSASDVPIFPYLRQKRLNAVGAIAQPSSPPPKALRVPGLKDRPLTFSNTEAFHENEDPKLDTFVSSQLKVPEDPVESSAPVYVGSFDLQFRSQQFSKPGLGNFCSRVTLPTLPSVIASPLARVTTPKRFGSLSVNSTQNGDMAPTYSNRNRDRRQNRTGYVDHDIFEGLPVRHWRRDDVIVAPPPTQENTTSQNDIWAVELPHGMPKDSHLLPQHSQDLLRAARSGRIYKRPAPPEEEEADVEAVLGDKPEKKDDDTKDRGFTAKAWKQVPRHMEGPDVEYLAKRRKGLITMTAKTTAPAATLTKNTVKRIDAAGNEYVQDVIASHGQKVEGKVISQTVFPGPSAAPVDPFAVQQITPSRSKKSSKKKAKGAAGRGRKKKAAAPTSVPTSLPMEGAAPVIEGADGTVGADGGKIENDAEATPTNNEDTEMGDGSMAASDDDEDGEDGDDGEDDEGSVDNQSSPSKPPQPTSPVPLAATGIKTVPSLGFGETSMSGLEFPRPHPMIQTERVKSEGQSGSPLKNVALTTSALTSPLESPTVAHPFSDISAPAPQQDPVAIAVEKENLDEEMLLETAESAPTEIPQPPPEPTATEATASAELLREEEEEEEMLLDMEENASNAQIAGPESPIAAPEIPTEQIPMPRTESPAEPIPTEMGEAPKETEPEDPVSLENTEPEPTPVLENAEAEDNYLDLLEGLEKSLDKPPPTASKLREIDENVETAEPINTETSESVSAAEAEKMDDETQEP</sequence>
<name>A0A2J6SU25_9HELO</name>
<evidence type="ECO:0000313" key="3">
    <source>
        <dbReference type="Proteomes" id="UP000235371"/>
    </source>
</evidence>
<feature type="compositionally biased region" description="Basic residues" evidence="1">
    <location>
        <begin position="480"/>
        <end position="501"/>
    </location>
</feature>
<feature type="compositionally biased region" description="Polar residues" evidence="1">
    <location>
        <begin position="633"/>
        <end position="655"/>
    </location>
</feature>
<feature type="region of interest" description="Disordered" evidence="1">
    <location>
        <begin position="463"/>
        <end position="676"/>
    </location>
</feature>
<feature type="compositionally biased region" description="Polar residues" evidence="1">
    <location>
        <begin position="57"/>
        <end position="67"/>
    </location>
</feature>